<feature type="compositionally biased region" description="Basic and acidic residues" evidence="1">
    <location>
        <begin position="150"/>
        <end position="165"/>
    </location>
</feature>
<evidence type="ECO:0000256" key="2">
    <source>
        <dbReference type="SAM" id="Phobius"/>
    </source>
</evidence>
<feature type="transmembrane region" description="Helical" evidence="2">
    <location>
        <begin position="121"/>
        <end position="142"/>
    </location>
</feature>
<proteinExistence type="predicted"/>
<sequence>MSSIARSWPALFAWGAGLLHLALAAQVVRAALVPGVVVAAMLLLQGTAELSWGVLSLRRGRPVAARAVVAGAVTGLVLAAVAIGGGGSPVAVAAVVVLVVPASMLTWSARARTAVSTSRRLVPAIGIVAGAVLVAGLVTPALSTTTGSGEHGHDDLSSFDPHAGH</sequence>
<dbReference type="RefSeq" id="WP_320941802.1">
    <property type="nucleotide sequence ID" value="NZ_BAABEU010000001.1"/>
</dbReference>
<protein>
    <submittedName>
        <fullName evidence="3">Uncharacterized protein</fullName>
    </submittedName>
</protein>
<gene>
    <name evidence="3" type="ORF">SM116_15160</name>
</gene>
<feature type="transmembrane region" description="Helical" evidence="2">
    <location>
        <begin position="34"/>
        <end position="55"/>
    </location>
</feature>
<organism evidence="3 4">
    <name type="scientific">Microbacterium rhizosphaerae</name>
    <dbReference type="NCBI Taxonomy" id="1678237"/>
    <lineage>
        <taxon>Bacteria</taxon>
        <taxon>Bacillati</taxon>
        <taxon>Actinomycetota</taxon>
        <taxon>Actinomycetes</taxon>
        <taxon>Micrococcales</taxon>
        <taxon>Microbacteriaceae</taxon>
        <taxon>Microbacterium</taxon>
    </lineage>
</organism>
<keyword evidence="4" id="KW-1185">Reference proteome</keyword>
<feature type="transmembrane region" description="Helical" evidence="2">
    <location>
        <begin position="90"/>
        <end position="109"/>
    </location>
</feature>
<keyword evidence="2" id="KW-0472">Membrane</keyword>
<dbReference type="Proteomes" id="UP001323798">
    <property type="component" value="Chromosome"/>
</dbReference>
<evidence type="ECO:0000313" key="3">
    <source>
        <dbReference type="EMBL" id="WPR89085.1"/>
    </source>
</evidence>
<feature type="region of interest" description="Disordered" evidence="1">
    <location>
        <begin position="144"/>
        <end position="165"/>
    </location>
</feature>
<keyword evidence="2" id="KW-0812">Transmembrane</keyword>
<accession>A0ABZ0SKR2</accession>
<evidence type="ECO:0000313" key="4">
    <source>
        <dbReference type="Proteomes" id="UP001323798"/>
    </source>
</evidence>
<dbReference type="EMBL" id="CP139368">
    <property type="protein sequence ID" value="WPR89085.1"/>
    <property type="molecule type" value="Genomic_DNA"/>
</dbReference>
<feature type="transmembrane region" description="Helical" evidence="2">
    <location>
        <begin position="67"/>
        <end position="84"/>
    </location>
</feature>
<name>A0ABZ0SKR2_9MICO</name>
<evidence type="ECO:0000256" key="1">
    <source>
        <dbReference type="SAM" id="MobiDB-lite"/>
    </source>
</evidence>
<reference evidence="3 4" key="1">
    <citation type="submission" date="2023-11" db="EMBL/GenBank/DDBJ databases">
        <title>Genome sequence of Microbacterium rhizosphaerae KACC 19337.</title>
        <authorList>
            <person name="Choi H."/>
            <person name="Kim S."/>
            <person name="Kim Y."/>
            <person name="Kwon S.-W."/>
            <person name="Heo J."/>
        </authorList>
    </citation>
    <scope>NUCLEOTIDE SEQUENCE [LARGE SCALE GENOMIC DNA]</scope>
    <source>
        <strain evidence="3 4">KACC 19337</strain>
    </source>
</reference>
<keyword evidence="2" id="KW-1133">Transmembrane helix</keyword>